<reference evidence="2 3" key="1">
    <citation type="submission" date="2012-05" db="EMBL/GenBank/DDBJ databases">
        <authorList>
            <person name="Harkins D.M."/>
            <person name="Madupu R."/>
            <person name="Durkin A.S."/>
            <person name="Torralba M."/>
            <person name="Methe B."/>
            <person name="Sutton G.G."/>
            <person name="Nelson K.E."/>
        </authorList>
    </citation>
    <scope>NUCLEOTIDE SEQUENCE [LARGE SCALE GENOMIC DNA]</scope>
    <source>
        <strain evidence="2 3">F0489</strain>
    </source>
</reference>
<feature type="transmembrane region" description="Helical" evidence="1">
    <location>
        <begin position="134"/>
        <end position="153"/>
    </location>
</feature>
<organism evidence="2 3">
    <name type="scientific">Actinomyces massiliensis F0489</name>
    <dbReference type="NCBI Taxonomy" id="1125718"/>
    <lineage>
        <taxon>Bacteria</taxon>
        <taxon>Bacillati</taxon>
        <taxon>Actinomycetota</taxon>
        <taxon>Actinomycetes</taxon>
        <taxon>Actinomycetales</taxon>
        <taxon>Actinomycetaceae</taxon>
        <taxon>Actinomyces</taxon>
    </lineage>
</organism>
<sequence length="283" mass="29728">MPGTLALLPLASCVEIGSRRRWKQLEHSRRRPGSGTLPAVNIDWSSWWSDTLTRPLSNVASGQRALWIALAVLALVLAFPTARRWGRTLVTIVHEAAHAGAGMLVGRKFKGFVVEKNLAGHAVTAGKERGPGRVFTTWAGYPAPAVLGAVVTLAALGGWSGLVLVLAAVALAVLLVMSRSVRTVLLVVLVGGLVFALWWWGDALAGIPLRAGVVAGVGLALLVGAWDSLRDVAASRDNAQDHRALAALTGVPAGLWLVTWFLVDAAATGVVAWSIWAALTALT</sequence>
<keyword evidence="3" id="KW-1185">Reference proteome</keyword>
<feature type="transmembrane region" description="Helical" evidence="1">
    <location>
        <begin position="184"/>
        <end position="201"/>
    </location>
</feature>
<name>J0MZ05_9ACTO</name>
<dbReference type="Proteomes" id="UP000002941">
    <property type="component" value="Unassembled WGS sequence"/>
</dbReference>
<feature type="transmembrane region" description="Helical" evidence="1">
    <location>
        <begin position="65"/>
        <end position="82"/>
    </location>
</feature>
<accession>J0MZ05</accession>
<proteinExistence type="predicted"/>
<evidence type="ECO:0000313" key="3">
    <source>
        <dbReference type="Proteomes" id="UP000002941"/>
    </source>
</evidence>
<gene>
    <name evidence="2" type="ORF">HMPREF1318_2896</name>
</gene>
<evidence type="ECO:0000313" key="2">
    <source>
        <dbReference type="EMBL" id="EJF37327.1"/>
    </source>
</evidence>
<dbReference type="PATRIC" id="fig|1125718.3.peg.2615"/>
<protein>
    <submittedName>
        <fullName evidence="2">Peptidase M50B-like protein</fullName>
    </submittedName>
</protein>
<feature type="transmembrane region" description="Helical" evidence="1">
    <location>
        <begin position="207"/>
        <end position="226"/>
    </location>
</feature>
<keyword evidence="1" id="KW-0472">Membrane</keyword>
<dbReference type="Pfam" id="PF13398">
    <property type="entry name" value="Peptidase_M50B"/>
    <property type="match status" value="1"/>
</dbReference>
<feature type="transmembrane region" description="Helical" evidence="1">
    <location>
        <begin position="247"/>
        <end position="276"/>
    </location>
</feature>
<dbReference type="eggNOG" id="ENOG502ZBQ3">
    <property type="taxonomic scope" value="Bacteria"/>
</dbReference>
<keyword evidence="1" id="KW-0812">Transmembrane</keyword>
<dbReference type="InterPro" id="IPR049500">
    <property type="entry name" value="Peptidase_M50B-like"/>
</dbReference>
<dbReference type="EMBL" id="AKFT01000207">
    <property type="protein sequence ID" value="EJF37327.1"/>
    <property type="molecule type" value="Genomic_DNA"/>
</dbReference>
<dbReference type="AlphaFoldDB" id="J0MZ05"/>
<feature type="transmembrane region" description="Helical" evidence="1">
    <location>
        <begin position="159"/>
        <end position="177"/>
    </location>
</feature>
<keyword evidence="1" id="KW-1133">Transmembrane helix</keyword>
<comment type="caution">
    <text evidence="2">The sequence shown here is derived from an EMBL/GenBank/DDBJ whole genome shotgun (WGS) entry which is preliminary data.</text>
</comment>
<evidence type="ECO:0000256" key="1">
    <source>
        <dbReference type="SAM" id="Phobius"/>
    </source>
</evidence>